<dbReference type="EMBL" id="CAEZSY010000093">
    <property type="protein sequence ID" value="CAB4557267.1"/>
    <property type="molecule type" value="Genomic_DNA"/>
</dbReference>
<name>A0A6J6D0J6_9ZZZZ</name>
<reference evidence="2" key="1">
    <citation type="submission" date="2020-05" db="EMBL/GenBank/DDBJ databases">
        <authorList>
            <person name="Chiriac C."/>
            <person name="Salcher M."/>
            <person name="Ghai R."/>
            <person name="Kavagutti S V."/>
        </authorList>
    </citation>
    <scope>NUCLEOTIDE SEQUENCE</scope>
</reference>
<dbReference type="Gene3D" id="3.60.10.10">
    <property type="entry name" value="Endonuclease/exonuclease/phosphatase"/>
    <property type="match status" value="1"/>
</dbReference>
<dbReference type="AlphaFoldDB" id="A0A6J6D0J6"/>
<dbReference type="InterPro" id="IPR036691">
    <property type="entry name" value="Endo/exonu/phosph_ase_sf"/>
</dbReference>
<proteinExistence type="predicted"/>
<dbReference type="InterPro" id="IPR005135">
    <property type="entry name" value="Endo/exonuclease/phosphatase"/>
</dbReference>
<evidence type="ECO:0000259" key="1">
    <source>
        <dbReference type="Pfam" id="PF03372"/>
    </source>
</evidence>
<organism evidence="2">
    <name type="scientific">freshwater metagenome</name>
    <dbReference type="NCBI Taxonomy" id="449393"/>
    <lineage>
        <taxon>unclassified sequences</taxon>
        <taxon>metagenomes</taxon>
        <taxon>ecological metagenomes</taxon>
    </lineage>
</organism>
<accession>A0A6J6D0J6</accession>
<dbReference type="GO" id="GO:0003824">
    <property type="term" value="F:catalytic activity"/>
    <property type="evidence" value="ECO:0007669"/>
    <property type="project" value="InterPro"/>
</dbReference>
<feature type="domain" description="Endonuclease/exonuclease/phosphatase" evidence="1">
    <location>
        <begin position="12"/>
        <end position="278"/>
    </location>
</feature>
<evidence type="ECO:0000313" key="2">
    <source>
        <dbReference type="EMBL" id="CAB4557267.1"/>
    </source>
</evidence>
<sequence length="289" mass="31863">MVVVPAQKLRIASWNILHGEQIPPVSNLSPTQWKNNLITGTKQISQNLNLDFIGIQEVDYNQNRSGNLNQTKIIADEFGFSNWVFLPTLFGTPGESWFPASGNENELITNQSTDLPSSPSYGIGFATNQEIKRIYFKHLGRSLIGMPLLIPKVEKTGVQFIYVKDEPRVVLVAELVNGLTIAITHLSFVPGVNLFQLTKINKFLNQIPGQSILIGDFNLPANLPAKLPAKLGGLSSLVTQNTYPSWKPATQFDYILSNRAVKLEASALQIVKPIISDHLPIGAEITFSS</sequence>
<dbReference type="SUPFAM" id="SSF56219">
    <property type="entry name" value="DNase I-like"/>
    <property type="match status" value="1"/>
</dbReference>
<dbReference type="Pfam" id="PF03372">
    <property type="entry name" value="Exo_endo_phos"/>
    <property type="match status" value="1"/>
</dbReference>
<gene>
    <name evidence="2" type="ORF">UFOPK1509_00665</name>
</gene>
<protein>
    <submittedName>
        <fullName evidence="2">Unannotated protein</fullName>
    </submittedName>
</protein>